<dbReference type="AlphaFoldDB" id="A0A5C6CY84"/>
<dbReference type="Pfam" id="PF07589">
    <property type="entry name" value="PEP-CTERM"/>
    <property type="match status" value="1"/>
</dbReference>
<proteinExistence type="predicted"/>
<keyword evidence="3" id="KW-1185">Reference proteome</keyword>
<accession>A0A5C6CY84</accession>
<dbReference type="Proteomes" id="UP000318437">
    <property type="component" value="Unassembled WGS sequence"/>
</dbReference>
<dbReference type="EMBL" id="SJPS01000001">
    <property type="protein sequence ID" value="TWU29572.1"/>
    <property type="molecule type" value="Genomic_DNA"/>
</dbReference>
<name>A0A5C6CY84_9BACT</name>
<evidence type="ECO:0000313" key="3">
    <source>
        <dbReference type="Proteomes" id="UP000318437"/>
    </source>
</evidence>
<gene>
    <name evidence="2" type="ORF">Pla144_03500</name>
</gene>
<reference evidence="2 3" key="1">
    <citation type="submission" date="2019-02" db="EMBL/GenBank/DDBJ databases">
        <title>Deep-cultivation of Planctomycetes and their phenomic and genomic characterization uncovers novel biology.</title>
        <authorList>
            <person name="Wiegand S."/>
            <person name="Jogler M."/>
            <person name="Boedeker C."/>
            <person name="Pinto D."/>
            <person name="Vollmers J."/>
            <person name="Rivas-Marin E."/>
            <person name="Kohn T."/>
            <person name="Peeters S.H."/>
            <person name="Heuer A."/>
            <person name="Rast P."/>
            <person name="Oberbeckmann S."/>
            <person name="Bunk B."/>
            <person name="Jeske O."/>
            <person name="Meyerdierks A."/>
            <person name="Storesund J.E."/>
            <person name="Kallscheuer N."/>
            <person name="Luecker S."/>
            <person name="Lage O.M."/>
            <person name="Pohl T."/>
            <person name="Merkel B.J."/>
            <person name="Hornburger P."/>
            <person name="Mueller R.-W."/>
            <person name="Bruemmer F."/>
            <person name="Labrenz M."/>
            <person name="Spormann A.M."/>
            <person name="Op Den Camp H."/>
            <person name="Overmann J."/>
            <person name="Amann R."/>
            <person name="Jetten M.S.M."/>
            <person name="Mascher T."/>
            <person name="Medema M.H."/>
            <person name="Devos D.P."/>
            <person name="Kaster A.-K."/>
            <person name="Ovreas L."/>
            <person name="Rohde M."/>
            <person name="Galperin M.Y."/>
            <person name="Jogler C."/>
        </authorList>
    </citation>
    <scope>NUCLEOTIDE SEQUENCE [LARGE SCALE GENOMIC DNA]</scope>
    <source>
        <strain evidence="2 3">Pla144</strain>
    </source>
</reference>
<organism evidence="2 3">
    <name type="scientific">Bythopirellula polymerisocia</name>
    <dbReference type="NCBI Taxonomy" id="2528003"/>
    <lineage>
        <taxon>Bacteria</taxon>
        <taxon>Pseudomonadati</taxon>
        <taxon>Planctomycetota</taxon>
        <taxon>Planctomycetia</taxon>
        <taxon>Pirellulales</taxon>
        <taxon>Lacipirellulaceae</taxon>
        <taxon>Bythopirellula</taxon>
    </lineage>
</organism>
<comment type="caution">
    <text evidence="2">The sequence shown here is derived from an EMBL/GenBank/DDBJ whole genome shotgun (WGS) entry which is preliminary data.</text>
</comment>
<dbReference type="InterPro" id="IPR013424">
    <property type="entry name" value="Ice-binding_C"/>
</dbReference>
<dbReference type="NCBIfam" id="TIGR02595">
    <property type="entry name" value="PEP_CTERM"/>
    <property type="match status" value="1"/>
</dbReference>
<dbReference type="OrthoDB" id="284817at2"/>
<evidence type="ECO:0000313" key="2">
    <source>
        <dbReference type="EMBL" id="TWU29572.1"/>
    </source>
</evidence>
<protein>
    <recommendedName>
        <fullName evidence="1">Ice-binding protein C-terminal domain-containing protein</fullName>
    </recommendedName>
</protein>
<feature type="domain" description="Ice-binding protein C-terminal" evidence="1">
    <location>
        <begin position="224"/>
        <end position="244"/>
    </location>
</feature>
<evidence type="ECO:0000259" key="1">
    <source>
        <dbReference type="Pfam" id="PF07589"/>
    </source>
</evidence>
<sequence length="261" mass="28327">MASFPRNFQLCGRLRMKYFLRIVLSFSICLFIHISSFAVTTVPFQEDFASDSELWTNFNNSALLSFNAAGGPDGSSYASGSFNFLNSVFGDQGPVVFRGETTPGGPASGGNFFGNWIADGVREFSVFVRHDSPVPLTFFTRFADSVNFPGATSVQFAPVLGNTWTELNFSITPSSPNFVTFEGESFATVFDNIGRMQIGVSIPAGLAGVDQNITFDLDQVAIKTPEPTTLLLSCLGALLGLSRRSKFAGNFLSLGRRGYFE</sequence>